<keyword evidence="8" id="KW-1185">Reference proteome</keyword>
<evidence type="ECO:0000259" key="5">
    <source>
        <dbReference type="PROSITE" id="PS51192"/>
    </source>
</evidence>
<dbReference type="GO" id="GO:0005829">
    <property type="term" value="C:cytosol"/>
    <property type="evidence" value="ECO:0007669"/>
    <property type="project" value="TreeGrafter"/>
</dbReference>
<reference evidence="7" key="1">
    <citation type="submission" date="2025-08" db="UniProtKB">
        <authorList>
            <consortium name="Ensembl"/>
        </authorList>
    </citation>
    <scope>IDENTIFICATION</scope>
</reference>
<dbReference type="Proteomes" id="UP000694416">
    <property type="component" value="Unplaced"/>
</dbReference>
<sequence length="445" mass="51040">MADSNSSSSSSDSCDENNSPITFQELGVENWLIKICNSVNIFHPTRIQQLCLPLIIKENRNVIGSSDTGTGKTICYCFSILQDLNKNMYSIFALILLPTTELVFQVVDIFQLYGIKIGVKILSCIGGFSLIEQRKQIYYKPHIVIGTPGRVSNILNNCEDIKICFKRLKYLVLDEADLLLQKYFETNLKIVLNNLPEDKNNERKTLFFSSTINESLHLLKKTFCFNNDVKKLVLINVNKKRKPLKNLDQRFIYLETIVQLNYLIYILENKLSNLSGIIFAANSYKCELICNVLQMSGIGSVVSIHTAKNQQKRISSLLRFKNGLCKILVATDLISRGIDIPKVAFVINFDFPNNTIQYIHRVGRTARANRKGLAISFVDKKDKQVFNDVKKIMKEKLKPYVIDKQDALKNLFKIGKIIKMAELKLEEQKEIKQDGEMLRQRVFRM</sequence>
<evidence type="ECO:0000313" key="7">
    <source>
        <dbReference type="Ensembl" id="ENSPTEP00000002882.1"/>
    </source>
</evidence>
<dbReference type="GO" id="GO:0003676">
    <property type="term" value="F:nucleic acid binding"/>
    <property type="evidence" value="ECO:0007669"/>
    <property type="project" value="InterPro"/>
</dbReference>
<dbReference type="SMART" id="SM00490">
    <property type="entry name" value="HELICc"/>
    <property type="match status" value="1"/>
</dbReference>
<dbReference type="InterPro" id="IPR027417">
    <property type="entry name" value="P-loop_NTPase"/>
</dbReference>
<protein>
    <recommendedName>
        <fullName evidence="9">RNA helicase</fullName>
    </recommendedName>
</protein>
<dbReference type="InterPro" id="IPR050079">
    <property type="entry name" value="DEAD_box_RNA_helicase"/>
</dbReference>
<accession>A0A8C9LHN0</accession>
<dbReference type="Gene3D" id="3.40.50.300">
    <property type="entry name" value="P-loop containing nucleotide triphosphate hydrolases"/>
    <property type="match status" value="2"/>
</dbReference>
<evidence type="ECO:0000259" key="6">
    <source>
        <dbReference type="PROSITE" id="PS51194"/>
    </source>
</evidence>
<name>A0A8C9LHN0_9PRIM</name>
<dbReference type="PANTHER" id="PTHR47959">
    <property type="entry name" value="ATP-DEPENDENT RNA HELICASE RHLE-RELATED"/>
    <property type="match status" value="1"/>
</dbReference>
<evidence type="ECO:0008006" key="9">
    <source>
        <dbReference type="Google" id="ProtNLM"/>
    </source>
</evidence>
<dbReference type="InterPro" id="IPR011545">
    <property type="entry name" value="DEAD/DEAH_box_helicase_dom"/>
</dbReference>
<evidence type="ECO:0000256" key="1">
    <source>
        <dbReference type="ARBA" id="ARBA00022741"/>
    </source>
</evidence>
<dbReference type="Pfam" id="PF00270">
    <property type="entry name" value="DEAD"/>
    <property type="match status" value="1"/>
</dbReference>
<dbReference type="GO" id="GO:0003724">
    <property type="term" value="F:RNA helicase activity"/>
    <property type="evidence" value="ECO:0007669"/>
    <property type="project" value="TreeGrafter"/>
</dbReference>
<dbReference type="GO" id="GO:0016787">
    <property type="term" value="F:hydrolase activity"/>
    <property type="evidence" value="ECO:0007669"/>
    <property type="project" value="UniProtKB-KW"/>
</dbReference>
<dbReference type="AlphaFoldDB" id="A0A8C9LHN0"/>
<dbReference type="CDD" id="cd18787">
    <property type="entry name" value="SF2_C_DEAD"/>
    <property type="match status" value="1"/>
</dbReference>
<dbReference type="PANTHER" id="PTHR47959:SF24">
    <property type="entry name" value="ATP-DEPENDENT RNA HELICASE"/>
    <property type="match status" value="1"/>
</dbReference>
<reference evidence="7" key="2">
    <citation type="submission" date="2025-09" db="UniProtKB">
        <authorList>
            <consortium name="Ensembl"/>
        </authorList>
    </citation>
    <scope>IDENTIFICATION</scope>
</reference>
<dbReference type="GO" id="GO:0005524">
    <property type="term" value="F:ATP binding"/>
    <property type="evidence" value="ECO:0007669"/>
    <property type="project" value="UniProtKB-KW"/>
</dbReference>
<keyword evidence="3" id="KW-0347">Helicase</keyword>
<keyword evidence="2" id="KW-0378">Hydrolase</keyword>
<feature type="domain" description="Helicase ATP-binding" evidence="5">
    <location>
        <begin position="53"/>
        <end position="230"/>
    </location>
</feature>
<proteinExistence type="predicted"/>
<dbReference type="SUPFAM" id="SSF52540">
    <property type="entry name" value="P-loop containing nucleoside triphosphate hydrolases"/>
    <property type="match status" value="1"/>
</dbReference>
<evidence type="ECO:0000256" key="3">
    <source>
        <dbReference type="ARBA" id="ARBA00022806"/>
    </source>
</evidence>
<evidence type="ECO:0000313" key="8">
    <source>
        <dbReference type="Proteomes" id="UP000694416"/>
    </source>
</evidence>
<dbReference type="PROSITE" id="PS51192">
    <property type="entry name" value="HELICASE_ATP_BIND_1"/>
    <property type="match status" value="1"/>
</dbReference>
<dbReference type="PROSITE" id="PS51194">
    <property type="entry name" value="HELICASE_CTER"/>
    <property type="match status" value="1"/>
</dbReference>
<evidence type="ECO:0000256" key="4">
    <source>
        <dbReference type="ARBA" id="ARBA00022840"/>
    </source>
</evidence>
<dbReference type="SMART" id="SM00487">
    <property type="entry name" value="DEXDc"/>
    <property type="match status" value="1"/>
</dbReference>
<keyword evidence="1" id="KW-0547">Nucleotide-binding</keyword>
<dbReference type="InterPro" id="IPR014001">
    <property type="entry name" value="Helicase_ATP-bd"/>
</dbReference>
<feature type="domain" description="Helicase C-terminal" evidence="6">
    <location>
        <begin position="259"/>
        <end position="408"/>
    </location>
</feature>
<dbReference type="InterPro" id="IPR001650">
    <property type="entry name" value="Helicase_C-like"/>
</dbReference>
<organism evidence="7 8">
    <name type="scientific">Piliocolobus tephrosceles</name>
    <name type="common">Ugandan red Colobus</name>
    <dbReference type="NCBI Taxonomy" id="591936"/>
    <lineage>
        <taxon>Eukaryota</taxon>
        <taxon>Metazoa</taxon>
        <taxon>Chordata</taxon>
        <taxon>Craniata</taxon>
        <taxon>Vertebrata</taxon>
        <taxon>Euteleostomi</taxon>
        <taxon>Mammalia</taxon>
        <taxon>Eutheria</taxon>
        <taxon>Euarchontoglires</taxon>
        <taxon>Primates</taxon>
        <taxon>Haplorrhini</taxon>
        <taxon>Catarrhini</taxon>
        <taxon>Cercopithecidae</taxon>
        <taxon>Colobinae</taxon>
        <taxon>Piliocolobus</taxon>
    </lineage>
</organism>
<dbReference type="Ensembl" id="ENSPTET00000004488.1">
    <property type="protein sequence ID" value="ENSPTEP00000002882.1"/>
    <property type="gene ID" value="ENSPTEG00000003383.1"/>
</dbReference>
<keyword evidence="4" id="KW-0067">ATP-binding</keyword>
<evidence type="ECO:0000256" key="2">
    <source>
        <dbReference type="ARBA" id="ARBA00022801"/>
    </source>
</evidence>
<dbReference type="Pfam" id="PF00271">
    <property type="entry name" value="Helicase_C"/>
    <property type="match status" value="1"/>
</dbReference>